<dbReference type="Gene3D" id="3.30.565.10">
    <property type="entry name" value="Histidine kinase-like ATPase, C-terminal domain"/>
    <property type="match status" value="1"/>
</dbReference>
<dbReference type="Gene3D" id="6.10.340.10">
    <property type="match status" value="1"/>
</dbReference>
<evidence type="ECO:0000256" key="11">
    <source>
        <dbReference type="ARBA" id="ARBA00022989"/>
    </source>
</evidence>
<evidence type="ECO:0000256" key="6">
    <source>
        <dbReference type="ARBA" id="ARBA00022679"/>
    </source>
</evidence>
<dbReference type="STRING" id="903984.BCR21_08225"/>
<keyword evidence="4" id="KW-1003">Cell membrane</keyword>
<dbReference type="InterPro" id="IPR003660">
    <property type="entry name" value="HAMP_dom"/>
</dbReference>
<evidence type="ECO:0000313" key="18">
    <source>
        <dbReference type="Proteomes" id="UP000094068"/>
    </source>
</evidence>
<evidence type="ECO:0000313" key="17">
    <source>
        <dbReference type="EMBL" id="OEG11281.1"/>
    </source>
</evidence>
<evidence type="ECO:0000259" key="16">
    <source>
        <dbReference type="PROSITE" id="PS50885"/>
    </source>
</evidence>
<dbReference type="RefSeq" id="WP_069646055.1">
    <property type="nucleotide sequence ID" value="NZ_MIJZ01000013.1"/>
</dbReference>
<keyword evidence="5" id="KW-0597">Phosphoprotein</keyword>
<comment type="catalytic activity">
    <reaction evidence="1">
        <text>ATP + protein L-histidine = ADP + protein N-phospho-L-histidine.</text>
        <dbReference type="EC" id="2.7.13.3"/>
    </reaction>
</comment>
<dbReference type="AlphaFoldDB" id="A0A1E5GF53"/>
<dbReference type="Pfam" id="PF00512">
    <property type="entry name" value="HisKA"/>
    <property type="match status" value="1"/>
</dbReference>
<keyword evidence="11 14" id="KW-1133">Transmembrane helix</keyword>
<dbReference type="InterPro" id="IPR005467">
    <property type="entry name" value="His_kinase_dom"/>
</dbReference>
<keyword evidence="6" id="KW-0808">Transferase</keyword>
<dbReference type="GO" id="GO:0005886">
    <property type="term" value="C:plasma membrane"/>
    <property type="evidence" value="ECO:0007669"/>
    <property type="project" value="UniProtKB-SubCell"/>
</dbReference>
<protein>
    <recommendedName>
        <fullName evidence="3">histidine kinase</fullName>
        <ecNumber evidence="3">2.7.13.3</ecNumber>
    </recommendedName>
</protein>
<evidence type="ECO:0000256" key="9">
    <source>
        <dbReference type="ARBA" id="ARBA00022777"/>
    </source>
</evidence>
<evidence type="ECO:0000256" key="14">
    <source>
        <dbReference type="SAM" id="Phobius"/>
    </source>
</evidence>
<evidence type="ECO:0000256" key="8">
    <source>
        <dbReference type="ARBA" id="ARBA00022741"/>
    </source>
</evidence>
<feature type="transmembrane region" description="Helical" evidence="14">
    <location>
        <begin position="7"/>
        <end position="32"/>
    </location>
</feature>
<dbReference type="EC" id="2.7.13.3" evidence="3"/>
<dbReference type="InterPro" id="IPR036890">
    <property type="entry name" value="HATPase_C_sf"/>
</dbReference>
<keyword evidence="8" id="KW-0547">Nucleotide-binding</keyword>
<reference evidence="18" key="1">
    <citation type="submission" date="2016-09" db="EMBL/GenBank/DDBJ databases">
        <authorList>
            <person name="Gulvik C.A."/>
        </authorList>
    </citation>
    <scope>NUCLEOTIDE SEQUENCE [LARGE SCALE GENOMIC DNA]</scope>
    <source>
        <strain evidence="18">DSM 23328</strain>
    </source>
</reference>
<dbReference type="InterPro" id="IPR003661">
    <property type="entry name" value="HisK_dim/P_dom"/>
</dbReference>
<keyword evidence="9 17" id="KW-0418">Kinase</keyword>
<dbReference type="CDD" id="cd00082">
    <property type="entry name" value="HisKA"/>
    <property type="match status" value="1"/>
</dbReference>
<feature type="domain" description="Histidine kinase" evidence="15">
    <location>
        <begin position="269"/>
        <end position="486"/>
    </location>
</feature>
<feature type="transmembrane region" description="Helical" evidence="14">
    <location>
        <begin position="174"/>
        <end position="197"/>
    </location>
</feature>
<gene>
    <name evidence="17" type="ORF">BCR21_08225</name>
</gene>
<dbReference type="PANTHER" id="PTHR45528">
    <property type="entry name" value="SENSOR HISTIDINE KINASE CPXA"/>
    <property type="match status" value="1"/>
</dbReference>
<dbReference type="CDD" id="cd00075">
    <property type="entry name" value="HATPase"/>
    <property type="match status" value="1"/>
</dbReference>
<keyword evidence="7 14" id="KW-0812">Transmembrane</keyword>
<dbReference type="Gene3D" id="1.10.287.130">
    <property type="match status" value="1"/>
</dbReference>
<dbReference type="SUPFAM" id="SSF55874">
    <property type="entry name" value="ATPase domain of HSP90 chaperone/DNA topoisomerase II/histidine kinase"/>
    <property type="match status" value="1"/>
</dbReference>
<organism evidence="17 18">
    <name type="scientific">Enterococcus ureasiticus</name>
    <dbReference type="NCBI Taxonomy" id="903984"/>
    <lineage>
        <taxon>Bacteria</taxon>
        <taxon>Bacillati</taxon>
        <taxon>Bacillota</taxon>
        <taxon>Bacilli</taxon>
        <taxon>Lactobacillales</taxon>
        <taxon>Enterococcaceae</taxon>
        <taxon>Enterococcus</taxon>
    </lineage>
</organism>
<sequence>MTIKKRFLISYIGGIAIACLSLFSIISIVFYVTTGKISSPVTLYKTFTQQRSLSPEEELAYIKLRGIAKSDPEQLLAPSGELKKTIEQFEAESLGVVVRKQEAIAYYSQDLVEKSLVVHFPKFDANNIETRGTIDNAGRLYRYMKFDFYFNDQVPGSLLVLKKENNFLEFMTKWGVLIIVTILLVSIGGLLFFNHLLKKTIIRPLKNLGAGMSEISNGHLEMSVNEPTKQTAMEVKQLTNDFEKMREALIRSTEEQVKLENNRKELVASISHDLKTPMTSIIGYVEGLLDGVADSPEKRDRYLQTIHTKAISLNELIEELFLYSKLDAEAIPFHFERININDFLKHIIEEFQLQDNQVSLRLINQEPTSYVLADRMQLNRVFINLIENSLKFKAKDRVLSIQIEVLNVSQMVEVQVSDNGQGISTEQLPYVFDHFYRGEEARPTNTGGSGLGLAIVKQIIDMHQGQVMIESELHQGTTVTILLKKA</sequence>
<keyword evidence="18" id="KW-1185">Reference proteome</keyword>
<evidence type="ECO:0000256" key="1">
    <source>
        <dbReference type="ARBA" id="ARBA00000085"/>
    </source>
</evidence>
<dbReference type="GO" id="GO:0000155">
    <property type="term" value="F:phosphorelay sensor kinase activity"/>
    <property type="evidence" value="ECO:0007669"/>
    <property type="project" value="InterPro"/>
</dbReference>
<comment type="caution">
    <text evidence="17">The sequence shown here is derived from an EMBL/GenBank/DDBJ whole genome shotgun (WGS) entry which is preliminary data.</text>
</comment>
<dbReference type="PROSITE" id="PS50885">
    <property type="entry name" value="HAMP"/>
    <property type="match status" value="1"/>
</dbReference>
<dbReference type="EMBL" id="MIJZ01000013">
    <property type="protein sequence ID" value="OEG11281.1"/>
    <property type="molecule type" value="Genomic_DNA"/>
</dbReference>
<dbReference type="Proteomes" id="UP000094068">
    <property type="component" value="Unassembled WGS sequence"/>
</dbReference>
<evidence type="ECO:0000256" key="5">
    <source>
        <dbReference type="ARBA" id="ARBA00022553"/>
    </source>
</evidence>
<dbReference type="Pfam" id="PF02518">
    <property type="entry name" value="HATPase_c"/>
    <property type="match status" value="1"/>
</dbReference>
<dbReference type="InterPro" id="IPR004358">
    <property type="entry name" value="Sig_transdc_His_kin-like_C"/>
</dbReference>
<dbReference type="GO" id="GO:0005524">
    <property type="term" value="F:ATP binding"/>
    <property type="evidence" value="ECO:0007669"/>
    <property type="project" value="UniProtKB-KW"/>
</dbReference>
<dbReference type="SMART" id="SM00387">
    <property type="entry name" value="HATPase_c"/>
    <property type="match status" value="1"/>
</dbReference>
<evidence type="ECO:0000256" key="10">
    <source>
        <dbReference type="ARBA" id="ARBA00022840"/>
    </source>
</evidence>
<evidence type="ECO:0000256" key="4">
    <source>
        <dbReference type="ARBA" id="ARBA00022475"/>
    </source>
</evidence>
<feature type="domain" description="HAMP" evidence="16">
    <location>
        <begin position="199"/>
        <end position="254"/>
    </location>
</feature>
<dbReference type="OrthoDB" id="335833at2"/>
<evidence type="ECO:0000256" key="7">
    <source>
        <dbReference type="ARBA" id="ARBA00022692"/>
    </source>
</evidence>
<dbReference type="PRINTS" id="PR00344">
    <property type="entry name" value="BCTRLSENSOR"/>
</dbReference>
<dbReference type="InterPro" id="IPR003594">
    <property type="entry name" value="HATPase_dom"/>
</dbReference>
<dbReference type="SUPFAM" id="SSF47384">
    <property type="entry name" value="Homodimeric domain of signal transducing histidine kinase"/>
    <property type="match status" value="1"/>
</dbReference>
<dbReference type="InterPro" id="IPR036097">
    <property type="entry name" value="HisK_dim/P_sf"/>
</dbReference>
<dbReference type="PROSITE" id="PS50109">
    <property type="entry name" value="HIS_KIN"/>
    <property type="match status" value="1"/>
</dbReference>
<dbReference type="FunFam" id="1.10.287.130:FF:000001">
    <property type="entry name" value="Two-component sensor histidine kinase"/>
    <property type="match status" value="1"/>
</dbReference>
<keyword evidence="13 14" id="KW-0472">Membrane</keyword>
<proteinExistence type="predicted"/>
<dbReference type="SMART" id="SM00388">
    <property type="entry name" value="HisKA"/>
    <property type="match status" value="1"/>
</dbReference>
<keyword evidence="10" id="KW-0067">ATP-binding</keyword>
<evidence type="ECO:0000256" key="12">
    <source>
        <dbReference type="ARBA" id="ARBA00023012"/>
    </source>
</evidence>
<evidence type="ECO:0000256" key="2">
    <source>
        <dbReference type="ARBA" id="ARBA00004651"/>
    </source>
</evidence>
<evidence type="ECO:0000256" key="3">
    <source>
        <dbReference type="ARBA" id="ARBA00012438"/>
    </source>
</evidence>
<dbReference type="InterPro" id="IPR050398">
    <property type="entry name" value="HssS/ArlS-like"/>
</dbReference>
<comment type="subcellular location">
    <subcellularLocation>
        <location evidence="2">Cell membrane</location>
        <topology evidence="2">Multi-pass membrane protein</topology>
    </subcellularLocation>
</comment>
<keyword evidence="12" id="KW-0902">Two-component regulatory system</keyword>
<dbReference type="PANTHER" id="PTHR45528:SF1">
    <property type="entry name" value="SENSOR HISTIDINE KINASE CPXA"/>
    <property type="match status" value="1"/>
</dbReference>
<dbReference type="SMART" id="SM00304">
    <property type="entry name" value="HAMP"/>
    <property type="match status" value="1"/>
</dbReference>
<evidence type="ECO:0000256" key="13">
    <source>
        <dbReference type="ARBA" id="ARBA00023136"/>
    </source>
</evidence>
<evidence type="ECO:0000259" key="15">
    <source>
        <dbReference type="PROSITE" id="PS50109"/>
    </source>
</evidence>
<accession>A0A1E5GF53</accession>
<dbReference type="FunFam" id="3.30.565.10:FF:000006">
    <property type="entry name" value="Sensor histidine kinase WalK"/>
    <property type="match status" value="1"/>
</dbReference>
<dbReference type="PROSITE" id="PS51257">
    <property type="entry name" value="PROKAR_LIPOPROTEIN"/>
    <property type="match status" value="1"/>
</dbReference>
<name>A0A1E5GF53_9ENTE</name>